<keyword evidence="3" id="KW-1133">Transmembrane helix</keyword>
<dbReference type="GO" id="GO:0007338">
    <property type="term" value="P:single fertilization"/>
    <property type="evidence" value="ECO:0007669"/>
    <property type="project" value="TreeGrafter"/>
</dbReference>
<feature type="transmembrane region" description="Helical" evidence="3">
    <location>
        <begin position="964"/>
        <end position="983"/>
    </location>
</feature>
<reference evidence="4" key="1">
    <citation type="submission" date="2025-08" db="UniProtKB">
        <authorList>
            <consortium name="Ensembl"/>
        </authorList>
    </citation>
    <scope>IDENTIFICATION</scope>
</reference>
<organism evidence="4 5">
    <name type="scientific">Cricetulus griseus</name>
    <name type="common">Chinese hamster</name>
    <name type="synonym">Cricetulus barabensis griseus</name>
    <dbReference type="NCBI Taxonomy" id="10029"/>
    <lineage>
        <taxon>Eukaryota</taxon>
        <taxon>Metazoa</taxon>
        <taxon>Chordata</taxon>
        <taxon>Craniata</taxon>
        <taxon>Vertebrata</taxon>
        <taxon>Euteleostomi</taxon>
        <taxon>Mammalia</taxon>
        <taxon>Eutheria</taxon>
        <taxon>Euarchontoglires</taxon>
        <taxon>Glires</taxon>
        <taxon>Rodentia</taxon>
        <taxon>Myomorpha</taxon>
        <taxon>Muroidea</taxon>
        <taxon>Cricetidae</taxon>
        <taxon>Cricetinae</taxon>
        <taxon>Cricetulus</taxon>
    </lineage>
</organism>
<feature type="coiled-coil region" evidence="1">
    <location>
        <begin position="151"/>
        <end position="306"/>
    </location>
</feature>
<keyword evidence="3" id="KW-0812">Transmembrane</keyword>
<feature type="coiled-coil region" evidence="1">
    <location>
        <begin position="730"/>
        <end position="778"/>
    </location>
</feature>
<dbReference type="Proteomes" id="UP000694386">
    <property type="component" value="Unplaced"/>
</dbReference>
<feature type="compositionally biased region" description="Acidic residues" evidence="2">
    <location>
        <begin position="64"/>
        <end position="79"/>
    </location>
</feature>
<feature type="coiled-coil region" evidence="1">
    <location>
        <begin position="469"/>
        <end position="569"/>
    </location>
</feature>
<dbReference type="GO" id="GO:0001675">
    <property type="term" value="P:acrosome assembly"/>
    <property type="evidence" value="ECO:0007669"/>
    <property type="project" value="TreeGrafter"/>
</dbReference>
<dbReference type="GO" id="GO:0002080">
    <property type="term" value="C:acrosomal membrane"/>
    <property type="evidence" value="ECO:0007669"/>
    <property type="project" value="TreeGrafter"/>
</dbReference>
<dbReference type="PANTHER" id="PTHR15715">
    <property type="entry name" value="CENTROSOMAL PROTEIN OF 170 KDA"/>
    <property type="match status" value="1"/>
</dbReference>
<feature type="compositionally biased region" description="Gly residues" evidence="2">
    <location>
        <begin position="1"/>
        <end position="11"/>
    </location>
</feature>
<reference evidence="4" key="2">
    <citation type="submission" date="2025-09" db="UniProtKB">
        <authorList>
            <consortium name="Ensembl"/>
        </authorList>
    </citation>
    <scope>IDENTIFICATION</scope>
</reference>
<accession>A0A8C2MRF5</accession>
<dbReference type="Gene3D" id="1.20.5.1700">
    <property type="match status" value="1"/>
</dbReference>
<keyword evidence="1" id="KW-0175">Coiled coil</keyword>
<sequence>MEAGGGAGAGAAGWSCPGPGPTVTTLGSYELSEGCERKKGQRWGSLERRGMQAMEGEVLLPALYEEEEEEEEEEEAEEEQVQKGSSLASLSMSKHRGLSLTETELEELRAQVLQLVAELEETRELAGQHEDDSLELQGLLEDERLASAQQAEVFTKQIQQLQGELQHLREEISLLEHEKESELKEIEQELHLAQEEIQNLRQAAADSASEHESDIASLQEDLCRLQGELDDMERIRGDYEMEIASLRAEMDLKTSEPSEISVSDFSGVQEELQQLRERYHFLNEEYQALQESNSSLTGQLAELESDRTRRATELWLESQMLKSKMSVESQTSELDFPEPNPEMQLLRQQLLGTEEQMQGMKTKCKDLCSELEELQHHRRVSEEEQKRLQRELKCAQNEMLRFQNCHSVTQNEELKNKLCALQLKYEASQDEQNELLKVQLQLQSELRQLKVTRATPIESQNEKELMCRLQKLQALHQCSEHEKERLLETQHHLQDKLRCHETELQRLRGIVDCLQEKNDKNAGLQAQLQEMKGLYQCSHDELERQKHMYDQLEQDFQLCQQELTDLKASQSACEDNGKVSSKCDALMSRLTELHDKFKGCQQEMGHLQMEQCELLEDQRRLQEEQGQLQEELHRLTFPQPKCGLLQKSKELLSKLQDLCEMQLLYQSMQDQQRKLIKNQENLLKEQLEAHKELREFTDSGFHDVVANPQDTKGPKSSLCENKSKVLMDQLQALQVLYDTSQRQQELLQQEHGRLMEERKRLQAELQLCMEEIQLLQSQSPTIKMSLESYRKTPGSMAPSNESFNRSYDSTIEDNECFQKSYVSSQASNDSFLKSYESSASCNEAYQKSYRSSNTSVAYKKSYGSTASSETFHKSYVSVADEDPAEPGDLENFEETVAKVLTKLQAVKALYQVSQEDHCQVQEQMNRLLVKQRELSHELEDCEKELKECLEKPAASQSDKNENMFGMWKPIVFLAIAAVALYVLPNMRPQETEYCYMK</sequence>
<feature type="region of interest" description="Disordered" evidence="2">
    <location>
        <begin position="1"/>
        <end position="23"/>
    </location>
</feature>
<evidence type="ECO:0000256" key="1">
    <source>
        <dbReference type="SAM" id="Coils"/>
    </source>
</evidence>
<feature type="coiled-coil region" evidence="1">
    <location>
        <begin position="889"/>
        <end position="951"/>
    </location>
</feature>
<protein>
    <submittedName>
        <fullName evidence="4">Coiled-coil domain containing 136</fullName>
    </submittedName>
</protein>
<dbReference type="InterPro" id="IPR051176">
    <property type="entry name" value="Cent_Immune-Sig_Mod"/>
</dbReference>
<evidence type="ECO:0000256" key="3">
    <source>
        <dbReference type="SAM" id="Phobius"/>
    </source>
</evidence>
<keyword evidence="3" id="KW-0472">Membrane</keyword>
<feature type="region of interest" description="Disordered" evidence="2">
    <location>
        <begin position="57"/>
        <end position="89"/>
    </location>
</feature>
<evidence type="ECO:0000256" key="2">
    <source>
        <dbReference type="SAM" id="MobiDB-lite"/>
    </source>
</evidence>
<evidence type="ECO:0000313" key="4">
    <source>
        <dbReference type="Ensembl" id="ENSCGRP00001021700.1"/>
    </source>
</evidence>
<evidence type="ECO:0000313" key="5">
    <source>
        <dbReference type="Proteomes" id="UP000694386"/>
    </source>
</evidence>
<feature type="coiled-coil region" evidence="1">
    <location>
        <begin position="665"/>
        <end position="696"/>
    </location>
</feature>
<proteinExistence type="predicted"/>
<dbReference type="AlphaFoldDB" id="A0A8C2MRF5"/>
<name>A0A8C2MRF5_CRIGR</name>
<feature type="coiled-coil region" evidence="1">
    <location>
        <begin position="343"/>
        <end position="405"/>
    </location>
</feature>
<dbReference type="Ensembl" id="ENSCGRT00001025944.1">
    <property type="protein sequence ID" value="ENSCGRP00001021700.1"/>
    <property type="gene ID" value="ENSCGRG00001020446.1"/>
</dbReference>
<dbReference type="PANTHER" id="PTHR15715:SF26">
    <property type="entry name" value="COILED-COIL DOMAIN-CONTAINING PROTEIN 136"/>
    <property type="match status" value="1"/>
</dbReference>